<keyword evidence="3" id="KW-1185">Reference proteome</keyword>
<reference evidence="3" key="1">
    <citation type="journal article" date="2019" name="Nat. Commun.">
        <title>Expansion of phycobilisome linker gene families in mesophilic red algae.</title>
        <authorList>
            <person name="Lee J."/>
            <person name="Kim D."/>
            <person name="Bhattacharya D."/>
            <person name="Yoon H.S."/>
        </authorList>
    </citation>
    <scope>NUCLEOTIDE SEQUENCE [LARGE SCALE GENOMIC DNA]</scope>
    <source>
        <strain evidence="3">CCMP 1328</strain>
    </source>
</reference>
<dbReference type="PANTHER" id="PTHR37948:SF1">
    <property type="entry name" value="BLL5189 PROTEIN"/>
    <property type="match status" value="1"/>
</dbReference>
<name>A0A5J4Z825_PORPP</name>
<dbReference type="AlphaFoldDB" id="A0A5J4Z825"/>
<dbReference type="OrthoDB" id="4850at2759"/>
<proteinExistence type="predicted"/>
<dbReference type="Proteomes" id="UP000324585">
    <property type="component" value="Unassembled WGS sequence"/>
</dbReference>
<evidence type="ECO:0000313" key="3">
    <source>
        <dbReference type="Proteomes" id="UP000324585"/>
    </source>
</evidence>
<evidence type="ECO:0000313" key="2">
    <source>
        <dbReference type="EMBL" id="KAA8498983.1"/>
    </source>
</evidence>
<protein>
    <submittedName>
        <fullName evidence="2">Uncharacterized protein</fullName>
    </submittedName>
</protein>
<comment type="caution">
    <text evidence="2">The sequence shown here is derived from an EMBL/GenBank/DDBJ whole genome shotgun (WGS) entry which is preliminary data.</text>
</comment>
<organism evidence="2 3">
    <name type="scientific">Porphyridium purpureum</name>
    <name type="common">Red alga</name>
    <name type="synonym">Porphyridium cruentum</name>
    <dbReference type="NCBI Taxonomy" id="35688"/>
    <lineage>
        <taxon>Eukaryota</taxon>
        <taxon>Rhodophyta</taxon>
        <taxon>Bangiophyceae</taxon>
        <taxon>Porphyridiales</taxon>
        <taxon>Porphyridiaceae</taxon>
        <taxon>Porphyridium</taxon>
    </lineage>
</organism>
<dbReference type="OMA" id="GWIKPQD"/>
<dbReference type="PANTHER" id="PTHR37948">
    <property type="entry name" value="ZGC:113208"/>
    <property type="match status" value="1"/>
</dbReference>
<sequence length="255" mass="29489">MSFVARIRRQLRRMESTGKRTARSARESVKSPLKRGSASRVNETSRAKRPRQAFANPSTEGVPGHTLRDANGGIVFDDVPEFRPRLTPEQMIRRGVFGGCYFHPRGGKPGILYRGAQGIPGVTHEEFPAEWFQGLNPNMYRNRRYDSALNKYGVSSGQDQAEWERKGWIRPQDPRGWFQWYCRFFLGRRSEDDDRQISRWKGVAGPKGRWKRALLNKITRAGVQHDNESVSPVIRQTLLHWAFEVSEKDLQRHKL</sequence>
<feature type="compositionally biased region" description="Basic and acidic residues" evidence="1">
    <location>
        <begin position="12"/>
        <end position="29"/>
    </location>
</feature>
<dbReference type="EMBL" id="VRMN01000001">
    <property type="protein sequence ID" value="KAA8498983.1"/>
    <property type="molecule type" value="Genomic_DNA"/>
</dbReference>
<feature type="region of interest" description="Disordered" evidence="1">
    <location>
        <begin position="10"/>
        <end position="70"/>
    </location>
</feature>
<accession>A0A5J4Z825</accession>
<evidence type="ECO:0000256" key="1">
    <source>
        <dbReference type="SAM" id="MobiDB-lite"/>
    </source>
</evidence>
<gene>
    <name evidence="2" type="ORF">FVE85_6568</name>
</gene>